<dbReference type="AlphaFoldDB" id="A5CFF6"/>
<dbReference type="EMBL" id="AM494475">
    <property type="protein sequence ID" value="CAM81115.1"/>
    <property type="molecule type" value="Genomic_DNA"/>
</dbReference>
<name>A5CFF6_ORITB</name>
<sequence length="138" mass="15983">MRCRSTTQLNIQAMDSIKLCRMLKDRKILSETIITEILNRALFLLQTEDTRYNRLQFDARGLATIVYQLAKLDYGISTEFLHAWTNKAINLIEDFIPQGLANSIWAFGHLGIKPSAQFIRPFSKLVKVDQNYKCQRSN</sequence>
<reference evidence="1 2" key="1">
    <citation type="journal article" date="2007" name="Proc. Natl. Acad. Sci. U.S.A.">
        <title>The Orientia tsutsugamushi genome reveals massive proliferation of conjugative type IV secretion system and host-cell interaction genes.</title>
        <authorList>
            <person name="Cho N.-H."/>
            <person name="Kim H.-R."/>
            <person name="Lee J.-H."/>
            <person name="Kim S.-Y."/>
            <person name="Kim J."/>
            <person name="Cha S."/>
            <person name="Kim S.-Y."/>
            <person name="Darby A.C."/>
            <person name="Fuxelius H.-H."/>
            <person name="Yin J."/>
            <person name="Kim J.H."/>
            <person name="Kim J."/>
            <person name="Lee S.J."/>
            <person name="Koh Y.-S."/>
            <person name="Jang W.-J."/>
            <person name="Park K.-H."/>
            <person name="Andersson S.G.E."/>
            <person name="Choi M.-S."/>
            <person name="Kim I.-S."/>
        </authorList>
    </citation>
    <scope>NUCLEOTIDE SEQUENCE [LARGE SCALE GENOMIC DNA]</scope>
    <source>
        <strain evidence="1 2">Boryong</strain>
    </source>
</reference>
<protein>
    <submittedName>
        <fullName evidence="1">Uncharacterized protein</fullName>
    </submittedName>
</protein>
<gene>
    <name evidence="1" type="primary">rhp9</name>
    <name evidence="1" type="ordered locus">OTBS_2020</name>
</gene>
<accession>A5CFF6</accession>
<evidence type="ECO:0000313" key="1">
    <source>
        <dbReference type="EMBL" id="CAM81115.1"/>
    </source>
</evidence>
<organism evidence="1 2">
    <name type="scientific">Orientia tsutsugamushi (strain Boryong)</name>
    <name type="common">Rickettsia tsutsugamushi</name>
    <dbReference type="NCBI Taxonomy" id="357244"/>
    <lineage>
        <taxon>Bacteria</taxon>
        <taxon>Pseudomonadati</taxon>
        <taxon>Pseudomonadota</taxon>
        <taxon>Alphaproteobacteria</taxon>
        <taxon>Rickettsiales</taxon>
        <taxon>Rickettsiaceae</taxon>
        <taxon>Rickettsieae</taxon>
        <taxon>Orientia</taxon>
    </lineage>
</organism>
<dbReference type="HOGENOM" id="CLU_1853195_0_0_5"/>
<dbReference type="KEGG" id="ots:OTBS_2020"/>
<proteinExistence type="predicted"/>
<evidence type="ECO:0000313" key="2">
    <source>
        <dbReference type="Proteomes" id="UP000001565"/>
    </source>
</evidence>
<dbReference type="Proteomes" id="UP000001565">
    <property type="component" value="Chromosome"/>
</dbReference>